<evidence type="ECO:0000313" key="4">
    <source>
        <dbReference type="EMBL" id="GAA0140290.1"/>
    </source>
</evidence>
<dbReference type="InterPro" id="IPR043554">
    <property type="entry name" value="KINB"/>
</dbReference>
<dbReference type="GO" id="GO:0016301">
    <property type="term" value="F:kinase activity"/>
    <property type="evidence" value="ECO:0007669"/>
    <property type="project" value="UniProtKB-KW"/>
</dbReference>
<keyword evidence="5" id="KW-1185">Reference proteome</keyword>
<dbReference type="Gene3D" id="6.20.250.60">
    <property type="match status" value="1"/>
</dbReference>
<dbReference type="PANTHER" id="PTHR46316:SF2">
    <property type="entry name" value="SNF1-RELATED PROTEIN KINASE REGULATORY SUBUNIT BETA-2"/>
    <property type="match status" value="1"/>
</dbReference>
<dbReference type="EMBL" id="BAABME010000167">
    <property type="protein sequence ID" value="GAA0140290.1"/>
    <property type="molecule type" value="Genomic_DNA"/>
</dbReference>
<feature type="region of interest" description="Disordered" evidence="2">
    <location>
        <begin position="1"/>
        <end position="52"/>
    </location>
</feature>
<dbReference type="GO" id="GO:0009507">
    <property type="term" value="C:chloroplast"/>
    <property type="evidence" value="ECO:0007669"/>
    <property type="project" value="UniProtKB-ARBA"/>
</dbReference>
<gene>
    <name evidence="4" type="ORF">LIER_01668</name>
</gene>
<dbReference type="InterPro" id="IPR006828">
    <property type="entry name" value="ASC_dom"/>
</dbReference>
<evidence type="ECO:0000256" key="1">
    <source>
        <dbReference type="ARBA" id="ARBA00010926"/>
    </source>
</evidence>
<accession>A0AAV3NLU3</accession>
<keyword evidence="4" id="KW-0418">Kinase</keyword>
<dbReference type="SUPFAM" id="SSF160219">
    <property type="entry name" value="AMPKBI-like"/>
    <property type="match status" value="1"/>
</dbReference>
<evidence type="ECO:0000313" key="5">
    <source>
        <dbReference type="Proteomes" id="UP001454036"/>
    </source>
</evidence>
<dbReference type="SUPFAM" id="SSF81296">
    <property type="entry name" value="E set domains"/>
    <property type="match status" value="1"/>
</dbReference>
<feature type="domain" description="Association with the SNF1 complex (ASC)" evidence="3">
    <location>
        <begin position="189"/>
        <end position="279"/>
    </location>
</feature>
<proteinExistence type="inferred from homology"/>
<dbReference type="AlphaFoldDB" id="A0AAV3NLU3"/>
<dbReference type="InterPro" id="IPR037256">
    <property type="entry name" value="ASC_dom_sf"/>
</dbReference>
<comment type="similarity">
    <text evidence="1">Belongs to the 5'-AMP-activated protein kinase beta subunit family.</text>
</comment>
<dbReference type="Pfam" id="PF16561">
    <property type="entry name" value="AMPK1_CBM"/>
    <property type="match status" value="1"/>
</dbReference>
<sequence>MGNANGREEGDIDNQSEVEGEGEGAHDSIISEDGAHVSGQQSPPPSPRAAHTPLMFKPQLPVVPLQRPDEMHIPNPSWMQSPSGYEDASNEQGIPTMITWSYDAKDVAVEGSWDDWRTRKPLQKSGKDFTIMKVLPSGVYQYRFIVDGQFRYVQELPWTQDETGNYYNILDLQDYVPEDTKSISGFEPPKSPDSSYNNMQPSVEDFAKEPPLIPPHLQMTLLNAPSLHMEIPPPLSRPQHVVLNHLYMQKGASSPSVVALGSTHRFLSKYVTVVLYKSINR</sequence>
<evidence type="ECO:0000256" key="2">
    <source>
        <dbReference type="SAM" id="MobiDB-lite"/>
    </source>
</evidence>
<organism evidence="4 5">
    <name type="scientific">Lithospermum erythrorhizon</name>
    <name type="common">Purple gromwell</name>
    <name type="synonym">Lithospermum officinale var. erythrorhizon</name>
    <dbReference type="NCBI Taxonomy" id="34254"/>
    <lineage>
        <taxon>Eukaryota</taxon>
        <taxon>Viridiplantae</taxon>
        <taxon>Streptophyta</taxon>
        <taxon>Embryophyta</taxon>
        <taxon>Tracheophyta</taxon>
        <taxon>Spermatophyta</taxon>
        <taxon>Magnoliopsida</taxon>
        <taxon>eudicotyledons</taxon>
        <taxon>Gunneridae</taxon>
        <taxon>Pentapetalae</taxon>
        <taxon>asterids</taxon>
        <taxon>lamiids</taxon>
        <taxon>Boraginales</taxon>
        <taxon>Boraginaceae</taxon>
        <taxon>Boraginoideae</taxon>
        <taxon>Lithospermeae</taxon>
        <taxon>Lithospermum</taxon>
    </lineage>
</organism>
<evidence type="ECO:0000259" key="3">
    <source>
        <dbReference type="SMART" id="SM01010"/>
    </source>
</evidence>
<protein>
    <submittedName>
        <fullName evidence="4">Kinase modulator</fullName>
    </submittedName>
</protein>
<dbReference type="Proteomes" id="UP001454036">
    <property type="component" value="Unassembled WGS sequence"/>
</dbReference>
<dbReference type="PANTHER" id="PTHR46316">
    <property type="entry name" value="SNF1-RELATED PROTEIN KINASE REGULATORY SUBUNIT BETA-1"/>
    <property type="match status" value="1"/>
</dbReference>
<feature type="compositionally biased region" description="Acidic residues" evidence="2">
    <location>
        <begin position="10"/>
        <end position="22"/>
    </location>
</feature>
<name>A0AAV3NLU3_LITER</name>
<dbReference type="Pfam" id="PF04739">
    <property type="entry name" value="AMPKBI"/>
    <property type="match status" value="1"/>
</dbReference>
<dbReference type="Gene3D" id="2.60.40.10">
    <property type="entry name" value="Immunoglobulins"/>
    <property type="match status" value="1"/>
</dbReference>
<dbReference type="CDD" id="cd02859">
    <property type="entry name" value="E_set_AMPKbeta_like_N"/>
    <property type="match status" value="1"/>
</dbReference>
<comment type="caution">
    <text evidence="4">The sequence shown here is derived from an EMBL/GenBank/DDBJ whole genome shotgun (WGS) entry which is preliminary data.</text>
</comment>
<keyword evidence="4" id="KW-0808">Transferase</keyword>
<dbReference type="SMART" id="SM01010">
    <property type="entry name" value="AMPKBI"/>
    <property type="match status" value="1"/>
</dbReference>
<dbReference type="InterPro" id="IPR013783">
    <property type="entry name" value="Ig-like_fold"/>
</dbReference>
<dbReference type="InterPro" id="IPR014756">
    <property type="entry name" value="Ig_E-set"/>
</dbReference>
<dbReference type="InterPro" id="IPR032640">
    <property type="entry name" value="AMPK1_CBM"/>
</dbReference>
<reference evidence="4 5" key="1">
    <citation type="submission" date="2024-01" db="EMBL/GenBank/DDBJ databases">
        <title>The complete chloroplast genome sequence of Lithospermum erythrorhizon: insights into the phylogenetic relationship among Boraginaceae species and the maternal lineages of purple gromwells.</title>
        <authorList>
            <person name="Okada T."/>
            <person name="Watanabe K."/>
        </authorList>
    </citation>
    <scope>NUCLEOTIDE SEQUENCE [LARGE SCALE GENOMIC DNA]</scope>
</reference>